<keyword evidence="1" id="KW-0812">Transmembrane</keyword>
<keyword evidence="1" id="KW-0472">Membrane</keyword>
<name>A0A2U2DFN1_9HYPH</name>
<evidence type="ECO:0000256" key="1">
    <source>
        <dbReference type="SAM" id="Phobius"/>
    </source>
</evidence>
<proteinExistence type="predicted"/>
<accession>A0A2U2DFN1</accession>
<feature type="transmembrane region" description="Helical" evidence="1">
    <location>
        <begin position="96"/>
        <end position="122"/>
    </location>
</feature>
<gene>
    <name evidence="2" type="ORF">DEM27_32840</name>
</gene>
<keyword evidence="3" id="KW-1185">Reference proteome</keyword>
<evidence type="ECO:0000313" key="3">
    <source>
        <dbReference type="Proteomes" id="UP000245252"/>
    </source>
</evidence>
<dbReference type="Proteomes" id="UP000245252">
    <property type="component" value="Unassembled WGS sequence"/>
</dbReference>
<sequence length="127" mass="14245">MWHLLPRQVESLWTLFTAPVVWALHFLVCYVGGAVFCEKPHLLGSDFGNLRIAIGLLTVMALFMIVFAAALAWRQWGFGTGDPPHDDPTRQDRLLFQGYATLLLSGLSFIAVIFTAMPTLFIMECSR</sequence>
<organism evidence="2 3">
    <name type="scientific">Metarhizobium album</name>
    <dbReference type="NCBI Taxonomy" id="2182425"/>
    <lineage>
        <taxon>Bacteria</taxon>
        <taxon>Pseudomonadati</taxon>
        <taxon>Pseudomonadota</taxon>
        <taxon>Alphaproteobacteria</taxon>
        <taxon>Hyphomicrobiales</taxon>
        <taxon>Rhizobiaceae</taxon>
        <taxon>Metarhizobium</taxon>
    </lineage>
</organism>
<feature type="transmembrane region" description="Helical" evidence="1">
    <location>
        <begin position="49"/>
        <end position="76"/>
    </location>
</feature>
<evidence type="ECO:0000313" key="2">
    <source>
        <dbReference type="EMBL" id="PWE52100.1"/>
    </source>
</evidence>
<keyword evidence="1" id="KW-1133">Transmembrane helix</keyword>
<protein>
    <submittedName>
        <fullName evidence="2">Uncharacterized protein</fullName>
    </submittedName>
</protein>
<dbReference type="AlphaFoldDB" id="A0A2U2DFN1"/>
<feature type="transmembrane region" description="Helical" evidence="1">
    <location>
        <begin position="12"/>
        <end position="37"/>
    </location>
</feature>
<dbReference type="EMBL" id="QFBC01000037">
    <property type="protein sequence ID" value="PWE52100.1"/>
    <property type="molecule type" value="Genomic_DNA"/>
</dbReference>
<comment type="caution">
    <text evidence="2">The sequence shown here is derived from an EMBL/GenBank/DDBJ whole genome shotgun (WGS) entry which is preliminary data.</text>
</comment>
<dbReference type="OrthoDB" id="7264282at2"/>
<dbReference type="RefSeq" id="WP_109462432.1">
    <property type="nucleotide sequence ID" value="NZ_QFBC01000037.1"/>
</dbReference>
<reference evidence="2 3" key="1">
    <citation type="submission" date="2018-05" db="EMBL/GenBank/DDBJ databases">
        <title>The draft genome of strain NS-104.</title>
        <authorList>
            <person name="Hang P."/>
            <person name="Jiang J."/>
        </authorList>
    </citation>
    <scope>NUCLEOTIDE SEQUENCE [LARGE SCALE GENOMIC DNA]</scope>
    <source>
        <strain evidence="2 3">NS-104</strain>
    </source>
</reference>